<proteinExistence type="predicted"/>
<comment type="caution">
    <text evidence="1">The sequence shown here is derived from an EMBL/GenBank/DDBJ whole genome shotgun (WGS) entry which is preliminary data.</text>
</comment>
<keyword evidence="2" id="KW-1185">Reference proteome</keyword>
<protein>
    <submittedName>
        <fullName evidence="1">25171_t:CDS:1</fullName>
    </submittedName>
</protein>
<organism evidence="1 2">
    <name type="scientific">Gigaspora margarita</name>
    <dbReference type="NCBI Taxonomy" id="4874"/>
    <lineage>
        <taxon>Eukaryota</taxon>
        <taxon>Fungi</taxon>
        <taxon>Fungi incertae sedis</taxon>
        <taxon>Mucoromycota</taxon>
        <taxon>Glomeromycotina</taxon>
        <taxon>Glomeromycetes</taxon>
        <taxon>Diversisporales</taxon>
        <taxon>Gigasporaceae</taxon>
        <taxon>Gigaspora</taxon>
    </lineage>
</organism>
<evidence type="ECO:0000313" key="2">
    <source>
        <dbReference type="Proteomes" id="UP000789901"/>
    </source>
</evidence>
<accession>A0ABM8VWT3</accession>
<evidence type="ECO:0000313" key="1">
    <source>
        <dbReference type="EMBL" id="CAG8466089.1"/>
    </source>
</evidence>
<dbReference type="Proteomes" id="UP000789901">
    <property type="component" value="Unassembled WGS sequence"/>
</dbReference>
<dbReference type="EMBL" id="CAJVQB010000092">
    <property type="protein sequence ID" value="CAG8466089.1"/>
    <property type="molecule type" value="Genomic_DNA"/>
</dbReference>
<reference evidence="1 2" key="1">
    <citation type="submission" date="2021-06" db="EMBL/GenBank/DDBJ databases">
        <authorList>
            <person name="Kallberg Y."/>
            <person name="Tangrot J."/>
            <person name="Rosling A."/>
        </authorList>
    </citation>
    <scope>NUCLEOTIDE SEQUENCE [LARGE SCALE GENOMIC DNA]</scope>
    <source>
        <strain evidence="1 2">120-4 pot B 10/14</strain>
    </source>
</reference>
<gene>
    <name evidence="1" type="ORF">GMARGA_LOCUS546</name>
</gene>
<sequence>MSNSSVTSGNKGADEVSEREVISVLILKSEFYDGMIEAYKEWLRNEENDEDDETKLHLIDDIVKLVQEREFINSMRQKFGFNPIELGDQSIKVGSSEKEVVFENKEIYDNIIMEYESWFFLEQIETKGYYLRLFELIEKKENEDNFAG</sequence>
<name>A0ABM8VWT3_GIGMA</name>